<evidence type="ECO:0000313" key="5">
    <source>
        <dbReference type="EMBL" id="TDE04281.1"/>
    </source>
</evidence>
<feature type="chain" id="PRO_5020492078" evidence="4">
    <location>
        <begin position="20"/>
        <end position="391"/>
    </location>
</feature>
<evidence type="ECO:0000256" key="2">
    <source>
        <dbReference type="SAM" id="MobiDB-lite"/>
    </source>
</evidence>
<sequence>MKNYLIVIALLLFFQFNFAQESNSLEYIKAVDYVTCICINDALPTGQTFNCQTETLSKATISDSKTLALFEEFQTLKTQRNITDYLNFLSEEIFSDRVKFKKIHDFAEKRKGAKLDKIKADIKEYIRSSTTSENKESNSSESSKITSDEINSTVNNGETETDQVGIKQPKLNSENQFNIWIAMLFVLICTIAILLIRIYILLNKNVKNLNARIDRRTKTEELPNIRSHYNSQNLNENSRIEKLERNIKNLEFTISKLSSPTIYKEEKSPEVLFEVPKAYIPQSIVFYMATPNKEDGSFDISSQTETFKPTQSLYKFTVDNSNSSKAKFEFFSDEAGIRDSIDSPQTYIDPVCEPQNARNPNAKKIITTSPGTAEKRNDKWVIITNAKIKYE</sequence>
<keyword evidence="6" id="KW-1185">Reference proteome</keyword>
<gene>
    <name evidence="5" type="ORF">E0F91_09535</name>
</gene>
<feature type="region of interest" description="Disordered" evidence="2">
    <location>
        <begin position="129"/>
        <end position="166"/>
    </location>
</feature>
<protein>
    <submittedName>
        <fullName evidence="5">Uncharacterized protein</fullName>
    </submittedName>
</protein>
<dbReference type="Proteomes" id="UP000294644">
    <property type="component" value="Unassembled WGS sequence"/>
</dbReference>
<feature type="transmembrane region" description="Helical" evidence="3">
    <location>
        <begin position="177"/>
        <end position="202"/>
    </location>
</feature>
<evidence type="ECO:0000313" key="6">
    <source>
        <dbReference type="Proteomes" id="UP000294644"/>
    </source>
</evidence>
<keyword evidence="4" id="KW-0732">Signal</keyword>
<keyword evidence="1" id="KW-0175">Coiled coil</keyword>
<dbReference type="EMBL" id="SMFN01000009">
    <property type="protein sequence ID" value="TDE04281.1"/>
    <property type="molecule type" value="Genomic_DNA"/>
</dbReference>
<accession>A0A4R5CYT1</accession>
<evidence type="ECO:0000256" key="4">
    <source>
        <dbReference type="SAM" id="SignalP"/>
    </source>
</evidence>
<feature type="coiled-coil region" evidence="1">
    <location>
        <begin position="226"/>
        <end position="253"/>
    </location>
</feature>
<name>A0A4R5CYT1_9FLAO</name>
<dbReference type="OrthoDB" id="1423654at2"/>
<feature type="signal peptide" evidence="4">
    <location>
        <begin position="1"/>
        <end position="19"/>
    </location>
</feature>
<keyword evidence="3" id="KW-1133">Transmembrane helix</keyword>
<comment type="caution">
    <text evidence="5">The sequence shown here is derived from an EMBL/GenBank/DDBJ whole genome shotgun (WGS) entry which is preliminary data.</text>
</comment>
<evidence type="ECO:0000256" key="1">
    <source>
        <dbReference type="SAM" id="Coils"/>
    </source>
</evidence>
<feature type="compositionally biased region" description="Polar residues" evidence="2">
    <location>
        <begin position="148"/>
        <end position="158"/>
    </location>
</feature>
<dbReference type="AlphaFoldDB" id="A0A4R5CYT1"/>
<organism evidence="5 6">
    <name type="scientific">Flavobacterium sandaracinum</name>
    <dbReference type="NCBI Taxonomy" id="2541733"/>
    <lineage>
        <taxon>Bacteria</taxon>
        <taxon>Pseudomonadati</taxon>
        <taxon>Bacteroidota</taxon>
        <taxon>Flavobacteriia</taxon>
        <taxon>Flavobacteriales</taxon>
        <taxon>Flavobacteriaceae</taxon>
        <taxon>Flavobacterium</taxon>
    </lineage>
</organism>
<proteinExistence type="predicted"/>
<evidence type="ECO:0000256" key="3">
    <source>
        <dbReference type="SAM" id="Phobius"/>
    </source>
</evidence>
<keyword evidence="3" id="KW-0472">Membrane</keyword>
<dbReference type="RefSeq" id="WP_132066277.1">
    <property type="nucleotide sequence ID" value="NZ_SMFN01000009.1"/>
</dbReference>
<keyword evidence="3" id="KW-0812">Transmembrane</keyword>
<reference evidence="5 6" key="1">
    <citation type="submission" date="2019-03" db="EMBL/GenBank/DDBJ databases">
        <title>Flavobacterium LB-D12 sp. nov., isolated from arctic soil.</title>
        <authorList>
            <person name="Chaudhary D.K."/>
        </authorList>
    </citation>
    <scope>NUCLEOTIDE SEQUENCE [LARGE SCALE GENOMIC DNA]</scope>
    <source>
        <strain evidence="5 6">LB-D12</strain>
    </source>
</reference>